<organism evidence="2 3">
    <name type="scientific">Roseobacter sinensis</name>
    <dbReference type="NCBI Taxonomy" id="2931391"/>
    <lineage>
        <taxon>Bacteria</taxon>
        <taxon>Pseudomonadati</taxon>
        <taxon>Pseudomonadota</taxon>
        <taxon>Alphaproteobacteria</taxon>
        <taxon>Rhodobacterales</taxon>
        <taxon>Roseobacteraceae</taxon>
        <taxon>Roseobacter</taxon>
    </lineage>
</organism>
<keyword evidence="3" id="KW-1185">Reference proteome</keyword>
<proteinExistence type="predicted"/>
<gene>
    <name evidence="2" type="ORF">MUB52_14565</name>
</gene>
<comment type="caution">
    <text evidence="2">The sequence shown here is derived from an EMBL/GenBank/DDBJ whole genome shotgun (WGS) entry which is preliminary data.</text>
</comment>
<dbReference type="Proteomes" id="UP001208690">
    <property type="component" value="Unassembled WGS sequence"/>
</dbReference>
<sequence>MPHSTKIATCCYCGTRAALVLGRNRHELACSSCGAPLHELKRLPQEHPGKTELVRPSAVRKSAPPDAYRSYKSPKKRRKHHKRRKGLMRHLIEEAFDVIEDILD</sequence>
<feature type="region of interest" description="Disordered" evidence="1">
    <location>
        <begin position="44"/>
        <end position="86"/>
    </location>
</feature>
<evidence type="ECO:0000313" key="3">
    <source>
        <dbReference type="Proteomes" id="UP001208690"/>
    </source>
</evidence>
<dbReference type="RefSeq" id="WP_263844974.1">
    <property type="nucleotide sequence ID" value="NZ_JALIEB010000009.1"/>
</dbReference>
<name>A0ABT3BGJ0_9RHOB</name>
<feature type="compositionally biased region" description="Basic and acidic residues" evidence="1">
    <location>
        <begin position="44"/>
        <end position="53"/>
    </location>
</feature>
<accession>A0ABT3BGJ0</accession>
<protein>
    <submittedName>
        <fullName evidence="2">Uncharacterized protein</fullName>
    </submittedName>
</protein>
<evidence type="ECO:0000313" key="2">
    <source>
        <dbReference type="EMBL" id="MCV3272657.1"/>
    </source>
</evidence>
<dbReference type="EMBL" id="JALIEB010000009">
    <property type="protein sequence ID" value="MCV3272657.1"/>
    <property type="molecule type" value="Genomic_DNA"/>
</dbReference>
<evidence type="ECO:0000256" key="1">
    <source>
        <dbReference type="SAM" id="MobiDB-lite"/>
    </source>
</evidence>
<feature type="compositionally biased region" description="Basic residues" evidence="1">
    <location>
        <begin position="72"/>
        <end position="86"/>
    </location>
</feature>
<reference evidence="2 3" key="1">
    <citation type="submission" date="2022-04" db="EMBL/GenBank/DDBJ databases">
        <title>Roseobacter sp. WL0113 is a bacterium isolated from neritic sediment.</title>
        <authorList>
            <person name="Wang L."/>
            <person name="He W."/>
            <person name="Zhang D.-F."/>
        </authorList>
    </citation>
    <scope>NUCLEOTIDE SEQUENCE [LARGE SCALE GENOMIC DNA]</scope>
    <source>
        <strain evidence="2 3">WL0113</strain>
    </source>
</reference>